<dbReference type="Proteomes" id="UP000033400">
    <property type="component" value="Unassembled WGS sequence"/>
</dbReference>
<reference evidence="1 2" key="1">
    <citation type="submission" date="2015-03" db="EMBL/GenBank/DDBJ databases">
        <title>Comparative genomics of Pseudomonas insights into diversity of traits involved in vanlence and defense.</title>
        <authorList>
            <person name="Qin Y."/>
        </authorList>
    </citation>
    <scope>NUCLEOTIDE SEQUENCE [LARGE SCALE GENOMIC DNA]</scope>
    <source>
        <strain evidence="1 2">H24</strain>
    </source>
</reference>
<sequence>MCNGCQLLGIYANKNGVSNSRQHIPRVDLADDASFASDFTFNFRAQGQRYAHRCRFDELDAKVASDAMGVGEACDLAVFHTVVISHRRPV</sequence>
<name>A0A0F4VFP9_PSEFL</name>
<dbReference type="AlphaFoldDB" id="A0A0F4VFP9"/>
<evidence type="ECO:0000313" key="1">
    <source>
        <dbReference type="EMBL" id="KJZ67643.1"/>
    </source>
</evidence>
<organism evidence="1 2">
    <name type="scientific">Pseudomonas fluorescens</name>
    <dbReference type="NCBI Taxonomy" id="294"/>
    <lineage>
        <taxon>Bacteria</taxon>
        <taxon>Pseudomonadati</taxon>
        <taxon>Pseudomonadota</taxon>
        <taxon>Gammaproteobacteria</taxon>
        <taxon>Pseudomonadales</taxon>
        <taxon>Pseudomonadaceae</taxon>
        <taxon>Pseudomonas</taxon>
    </lineage>
</organism>
<proteinExistence type="predicted"/>
<evidence type="ECO:0000313" key="2">
    <source>
        <dbReference type="Proteomes" id="UP000033400"/>
    </source>
</evidence>
<comment type="caution">
    <text evidence="1">The sequence shown here is derived from an EMBL/GenBank/DDBJ whole genome shotgun (WGS) entry which is preliminary data.</text>
</comment>
<accession>A0A0F4VFP9</accession>
<gene>
    <name evidence="1" type="ORF">VD17_02820</name>
</gene>
<protein>
    <submittedName>
        <fullName evidence="1">Uncharacterized protein</fullName>
    </submittedName>
</protein>
<dbReference type="EMBL" id="LACH01000002">
    <property type="protein sequence ID" value="KJZ67643.1"/>
    <property type="molecule type" value="Genomic_DNA"/>
</dbReference>